<accession>A0ABD3SXV0</accession>
<reference evidence="1 2" key="1">
    <citation type="submission" date="2024-12" db="EMBL/GenBank/DDBJ databases">
        <title>The unique morphological basis and parallel evolutionary history of personate flowers in Penstemon.</title>
        <authorList>
            <person name="Depatie T.H."/>
            <person name="Wessinger C.A."/>
        </authorList>
    </citation>
    <scope>NUCLEOTIDE SEQUENCE [LARGE SCALE GENOMIC DNA]</scope>
    <source>
        <strain evidence="1">WTNN_2</strain>
        <tissue evidence="1">Leaf</tissue>
    </source>
</reference>
<evidence type="ECO:0000313" key="1">
    <source>
        <dbReference type="EMBL" id="KAL3829449.1"/>
    </source>
</evidence>
<organism evidence="1 2">
    <name type="scientific">Penstemon smallii</name>
    <dbReference type="NCBI Taxonomy" id="265156"/>
    <lineage>
        <taxon>Eukaryota</taxon>
        <taxon>Viridiplantae</taxon>
        <taxon>Streptophyta</taxon>
        <taxon>Embryophyta</taxon>
        <taxon>Tracheophyta</taxon>
        <taxon>Spermatophyta</taxon>
        <taxon>Magnoliopsida</taxon>
        <taxon>eudicotyledons</taxon>
        <taxon>Gunneridae</taxon>
        <taxon>Pentapetalae</taxon>
        <taxon>asterids</taxon>
        <taxon>lamiids</taxon>
        <taxon>Lamiales</taxon>
        <taxon>Plantaginaceae</taxon>
        <taxon>Cheloneae</taxon>
        <taxon>Penstemon</taxon>
    </lineage>
</organism>
<gene>
    <name evidence="1" type="ORF">ACJIZ3_018251</name>
</gene>
<dbReference type="AlphaFoldDB" id="A0ABD3SXV0"/>
<comment type="caution">
    <text evidence="1">The sequence shown here is derived from an EMBL/GenBank/DDBJ whole genome shotgun (WGS) entry which is preliminary data.</text>
</comment>
<evidence type="ECO:0000313" key="2">
    <source>
        <dbReference type="Proteomes" id="UP001634393"/>
    </source>
</evidence>
<sequence>MGCAFSRFKPQEVKNILPPPPPLPLALALTKHKSTHLILQPPSIINSLNPKNNGRCHCLLITRKRKKIKADRDNLKHDDPINVIHKPQTAASNQHIQELSAQGYFVASTNKLDANVVGGKHVNRERKSKLSIDIPAELEETEIGRKITDAGSFLIGSPSFREYLESPIITNGNKEIISEEKENNMQEEDNIMTISNEGSKKSGKKRRGRRLKKVFPIIHKPAAAVRKLLKVQSHIGDTPPIAAQ</sequence>
<name>A0ABD3SXV0_9LAMI</name>
<keyword evidence="2" id="KW-1185">Reference proteome</keyword>
<dbReference type="Proteomes" id="UP001634393">
    <property type="component" value="Unassembled WGS sequence"/>
</dbReference>
<dbReference type="EMBL" id="JBJXBP010000005">
    <property type="protein sequence ID" value="KAL3829449.1"/>
    <property type="molecule type" value="Genomic_DNA"/>
</dbReference>
<proteinExistence type="predicted"/>
<protein>
    <submittedName>
        <fullName evidence="1">Uncharacterized protein</fullName>
    </submittedName>
</protein>